<evidence type="ECO:0000313" key="2">
    <source>
        <dbReference type="Proteomes" id="UP000229740"/>
    </source>
</evidence>
<protein>
    <submittedName>
        <fullName evidence="1">Uncharacterized protein</fullName>
    </submittedName>
</protein>
<name>A0A2G6E518_9BACT</name>
<dbReference type="EMBL" id="PDPS01000030">
    <property type="protein sequence ID" value="PID56878.1"/>
    <property type="molecule type" value="Genomic_DNA"/>
</dbReference>
<proteinExistence type="predicted"/>
<sequence>MAKFSYLSSIAQKKAASRAAPCELAEGELYNLYRINRFPDDVKRRLYACLIPDGIFTRFHLNRDTLCDDSGRSIFTIHCQPRSSIVRLEVRHQYAFPDPVFLLEMRDNSFHDLEILFFNLNNPYAERFNIDRDADGNDTAYGMISHNISEEVRAMQAGLAPGQIRQGLRMFHDFLNHAREFCRQLGIVRVKIEPMAYHNAILHEFYGFRYIRGREMMQRIDREFAPGGTLYQRLDGSTPFRQPGFERSIKGRSWAIHDGILGEVWTCPRMYYTIDQNPGRVYDEFTCHTFRHCNSLLNL</sequence>
<comment type="caution">
    <text evidence="1">The sequence shown here is derived from an EMBL/GenBank/DDBJ whole genome shotgun (WGS) entry which is preliminary data.</text>
</comment>
<accession>A0A2G6E518</accession>
<gene>
    <name evidence="1" type="ORF">CSB45_09435</name>
</gene>
<organism evidence="1 2">
    <name type="scientific">candidate division KSB3 bacterium</name>
    <dbReference type="NCBI Taxonomy" id="2044937"/>
    <lineage>
        <taxon>Bacteria</taxon>
        <taxon>candidate division KSB3</taxon>
    </lineage>
</organism>
<dbReference type="Proteomes" id="UP000229740">
    <property type="component" value="Unassembled WGS sequence"/>
</dbReference>
<evidence type="ECO:0000313" key="1">
    <source>
        <dbReference type="EMBL" id="PID56878.1"/>
    </source>
</evidence>
<dbReference type="AlphaFoldDB" id="A0A2G6E518"/>
<reference evidence="1 2" key="1">
    <citation type="submission" date="2017-10" db="EMBL/GenBank/DDBJ databases">
        <title>Novel microbial diversity and functional potential in the marine mammal oral microbiome.</title>
        <authorList>
            <person name="Dudek N.K."/>
            <person name="Sun C.L."/>
            <person name="Burstein D."/>
            <person name="Kantor R.S."/>
            <person name="Aliaga Goltsman D.S."/>
            <person name="Bik E.M."/>
            <person name="Thomas B.C."/>
            <person name="Banfield J.F."/>
            <person name="Relman D.A."/>
        </authorList>
    </citation>
    <scope>NUCLEOTIDE SEQUENCE [LARGE SCALE GENOMIC DNA]</scope>
    <source>
        <strain evidence="1">DOLZORAL124_49_17</strain>
    </source>
</reference>